<name>A0A1I0NFL7_9BACT</name>
<sequence length="205" mass="21801">MSVVQLNFINKSNEASNNEIIIFQKNQLATDGSAVAWRVIQNCGIGDNHPFTFSSVFSVSAVDSYGNYTPRLSASMGQAFEMVLAKSGDVLRYKGAASSSNEVELENNLSTGAISAEIYRDGKLCASQRSLEPSSNAAFQFNSQIYIGVGTQIMEGQKIDAAIMSNINTEIDLFGIASADIVMTGGGVGPNATPFTFTLENIVSA</sequence>
<reference evidence="2" key="1">
    <citation type="submission" date="2016-10" db="EMBL/GenBank/DDBJ databases">
        <authorList>
            <person name="Varghese N."/>
            <person name="Submissions S."/>
        </authorList>
    </citation>
    <scope>NUCLEOTIDE SEQUENCE [LARGE SCALE GENOMIC DNA]</scope>
    <source>
        <strain evidence="2">CGMCC 1.12402</strain>
    </source>
</reference>
<evidence type="ECO:0000313" key="1">
    <source>
        <dbReference type="EMBL" id="SEW00246.1"/>
    </source>
</evidence>
<dbReference type="RefSeq" id="WP_090257573.1">
    <property type="nucleotide sequence ID" value="NZ_FOIR01000001.1"/>
</dbReference>
<evidence type="ECO:0008006" key="3">
    <source>
        <dbReference type="Google" id="ProtNLM"/>
    </source>
</evidence>
<evidence type="ECO:0000313" key="2">
    <source>
        <dbReference type="Proteomes" id="UP000199437"/>
    </source>
</evidence>
<dbReference type="EMBL" id="FOIR01000001">
    <property type="protein sequence ID" value="SEW00246.1"/>
    <property type="molecule type" value="Genomic_DNA"/>
</dbReference>
<proteinExistence type="predicted"/>
<accession>A0A1I0NFL7</accession>
<dbReference type="STRING" id="1267423.SAMN05216290_1169"/>
<keyword evidence="2" id="KW-1185">Reference proteome</keyword>
<dbReference type="AlphaFoldDB" id="A0A1I0NFL7"/>
<gene>
    <name evidence="1" type="ORF">SAMN05216290_1169</name>
</gene>
<dbReference type="OrthoDB" id="8891769at2"/>
<dbReference type="Proteomes" id="UP000199437">
    <property type="component" value="Unassembled WGS sequence"/>
</dbReference>
<organism evidence="1 2">
    <name type="scientific">Roseivirga pacifica</name>
    <dbReference type="NCBI Taxonomy" id="1267423"/>
    <lineage>
        <taxon>Bacteria</taxon>
        <taxon>Pseudomonadati</taxon>
        <taxon>Bacteroidota</taxon>
        <taxon>Cytophagia</taxon>
        <taxon>Cytophagales</taxon>
        <taxon>Roseivirgaceae</taxon>
        <taxon>Roseivirga</taxon>
    </lineage>
</organism>
<dbReference type="GeneID" id="99985901"/>
<protein>
    <recommendedName>
        <fullName evidence="3">Aromatic ring-opening dioxygenase LigA</fullName>
    </recommendedName>
</protein>